<dbReference type="EMBL" id="KU377538">
    <property type="protein sequence ID" value="ANS70907.1"/>
    <property type="molecule type" value="Genomic_DNA"/>
</dbReference>
<reference evidence="1" key="1">
    <citation type="journal article" date="2016" name="J. Invertebr. Pathol.">
        <title>An alphabaculovirus isolated from dead Lymantria dispar larvae shows high genetic similarity to baculovirus previously isolated from Lymantria monacha - An example of adaptation to a new host.</title>
        <authorList>
            <person name="Rabalski L."/>
            <person name="Krejmer-Rabalska M."/>
            <person name="Skrzecz I."/>
            <person name="Wasag B."/>
            <person name="Szewczyk B."/>
        </authorList>
    </citation>
    <scope>NUCLEOTIDE SEQUENCE</scope>
    <source>
        <strain evidence="1">BNP</strain>
    </source>
</reference>
<proteinExistence type="predicted"/>
<organismHost>
    <name type="scientific">Lepidoptera</name>
    <name type="common">moths &amp; butterflies</name>
    <dbReference type="NCBI Taxonomy" id="7088"/>
</organismHost>
<organism evidence="1">
    <name type="scientific">Lymantria dispar multicapsid nuclear polyhedrosis virus</name>
    <name type="common">LdMNPV</name>
    <dbReference type="NCBI Taxonomy" id="10449"/>
    <lineage>
        <taxon>Viruses</taxon>
        <taxon>Viruses incertae sedis</taxon>
        <taxon>Naldaviricetes</taxon>
        <taxon>Lefavirales</taxon>
        <taxon>Baculoviridae</taxon>
        <taxon>Alphabaculovirus</taxon>
        <taxon>Alphabaculovirus lydisparis</taxon>
    </lineage>
</organism>
<accession>A0A1B1MQW1</accession>
<name>A0A1B1MQW1_NPVLD</name>
<sequence>MDRKLHNFLNKKIFDKNNPDVYVVGLNADQRLHSAYYFTTLSTTTAPPKGRRRFKYYQSEQYKRNDITYYVYRWRLI</sequence>
<evidence type="ECO:0000313" key="1">
    <source>
        <dbReference type="EMBL" id="ANS70907.1"/>
    </source>
</evidence>
<protein>
    <submittedName>
        <fullName evidence="1">Uncharacterized protein</fullName>
    </submittedName>
</protein>